<proteinExistence type="predicted"/>
<dbReference type="InterPro" id="IPR009875">
    <property type="entry name" value="PilZ_domain"/>
</dbReference>
<comment type="caution">
    <text evidence="2">The sequence shown here is derived from an EMBL/GenBank/DDBJ whole genome shotgun (WGS) entry which is preliminary data.</text>
</comment>
<evidence type="ECO:0000259" key="1">
    <source>
        <dbReference type="Pfam" id="PF07238"/>
    </source>
</evidence>
<protein>
    <submittedName>
        <fullName evidence="2">PilZ domain-containing protein</fullName>
    </submittedName>
</protein>
<dbReference type="AlphaFoldDB" id="A0A937CJH8"/>
<reference evidence="2" key="1">
    <citation type="submission" date="2021-01" db="EMBL/GenBank/DDBJ databases">
        <title>Rhizobium sp. strain KVB221 16S ribosomal RNA gene Genome sequencing and assembly.</title>
        <authorList>
            <person name="Kang M."/>
        </authorList>
    </citation>
    <scope>NUCLEOTIDE SEQUENCE</scope>
    <source>
        <strain evidence="2">KVB221</strain>
    </source>
</reference>
<feature type="domain" description="PilZ" evidence="1">
    <location>
        <begin position="20"/>
        <end position="105"/>
    </location>
</feature>
<keyword evidence="3" id="KW-1185">Reference proteome</keyword>
<dbReference type="EMBL" id="JAEQNC010000002">
    <property type="protein sequence ID" value="MBL0371120.1"/>
    <property type="molecule type" value="Genomic_DNA"/>
</dbReference>
<dbReference type="SUPFAM" id="SSF141371">
    <property type="entry name" value="PilZ domain-like"/>
    <property type="match status" value="1"/>
</dbReference>
<dbReference type="GO" id="GO:0035438">
    <property type="term" value="F:cyclic-di-GMP binding"/>
    <property type="evidence" value="ECO:0007669"/>
    <property type="project" value="InterPro"/>
</dbReference>
<evidence type="ECO:0000313" key="2">
    <source>
        <dbReference type="EMBL" id="MBL0371120.1"/>
    </source>
</evidence>
<evidence type="ECO:0000313" key="3">
    <source>
        <dbReference type="Proteomes" id="UP000633219"/>
    </source>
</evidence>
<name>A0A937CJH8_9HYPH</name>
<organism evidence="2 3">
    <name type="scientific">Rhizobium setariae</name>
    <dbReference type="NCBI Taxonomy" id="2801340"/>
    <lineage>
        <taxon>Bacteria</taxon>
        <taxon>Pseudomonadati</taxon>
        <taxon>Pseudomonadota</taxon>
        <taxon>Alphaproteobacteria</taxon>
        <taxon>Hyphomicrobiales</taxon>
        <taxon>Rhizobiaceae</taxon>
        <taxon>Rhizobium/Agrobacterium group</taxon>
        <taxon>Rhizobium</taxon>
    </lineage>
</organism>
<dbReference type="Proteomes" id="UP000633219">
    <property type="component" value="Unassembled WGS sequence"/>
</dbReference>
<dbReference type="RefSeq" id="WP_201653282.1">
    <property type="nucleotide sequence ID" value="NZ_JAEQNC010000002.1"/>
</dbReference>
<sequence>MIISENAVSSVHTQSGLDARKYERFIINKPGSLMAIGAGLSGMTSRSCRVIDISKGGACVQVTTTIGLPDHYYLNFLGIPDRIGCAEVYRNGERIGVKFIKAIADDLLSGIVRNDFFTK</sequence>
<dbReference type="Pfam" id="PF07238">
    <property type="entry name" value="PilZ"/>
    <property type="match status" value="1"/>
</dbReference>
<gene>
    <name evidence="2" type="ORF">JJB09_03680</name>
</gene>
<accession>A0A937CJH8</accession>